<protein>
    <submittedName>
        <fullName evidence="3">Uncharacterized protein</fullName>
    </submittedName>
</protein>
<evidence type="ECO:0000313" key="3">
    <source>
        <dbReference type="EMBL" id="GAA4407421.1"/>
    </source>
</evidence>
<feature type="region of interest" description="Disordered" evidence="1">
    <location>
        <begin position="190"/>
        <end position="216"/>
    </location>
</feature>
<evidence type="ECO:0000256" key="2">
    <source>
        <dbReference type="SAM" id="Phobius"/>
    </source>
</evidence>
<evidence type="ECO:0000256" key="1">
    <source>
        <dbReference type="SAM" id="MobiDB-lite"/>
    </source>
</evidence>
<feature type="transmembrane region" description="Helical" evidence="2">
    <location>
        <begin position="42"/>
        <end position="63"/>
    </location>
</feature>
<feature type="region of interest" description="Disordered" evidence="1">
    <location>
        <begin position="120"/>
        <end position="154"/>
    </location>
</feature>
<dbReference type="EMBL" id="BAABHB010000005">
    <property type="protein sequence ID" value="GAA4407421.1"/>
    <property type="molecule type" value="Genomic_DNA"/>
</dbReference>
<keyword evidence="2" id="KW-0472">Membrane</keyword>
<feature type="compositionally biased region" description="Polar residues" evidence="1">
    <location>
        <begin position="140"/>
        <end position="153"/>
    </location>
</feature>
<feature type="compositionally biased region" description="Basic and acidic residues" evidence="1">
    <location>
        <begin position="78"/>
        <end position="104"/>
    </location>
</feature>
<proteinExistence type="predicted"/>
<organism evidence="3 4">
    <name type="scientific">Nibrella viscosa</name>
    <dbReference type="NCBI Taxonomy" id="1084524"/>
    <lineage>
        <taxon>Bacteria</taxon>
        <taxon>Pseudomonadati</taxon>
        <taxon>Bacteroidota</taxon>
        <taxon>Cytophagia</taxon>
        <taxon>Cytophagales</taxon>
        <taxon>Spirosomataceae</taxon>
        <taxon>Nibrella</taxon>
    </lineage>
</organism>
<accession>A0ABP8KJG4</accession>
<evidence type="ECO:0000313" key="4">
    <source>
        <dbReference type="Proteomes" id="UP001500936"/>
    </source>
</evidence>
<dbReference type="RefSeq" id="WP_345268122.1">
    <property type="nucleotide sequence ID" value="NZ_BAABHB010000005.1"/>
</dbReference>
<reference evidence="4" key="1">
    <citation type="journal article" date="2019" name="Int. J. Syst. Evol. Microbiol.">
        <title>The Global Catalogue of Microorganisms (GCM) 10K type strain sequencing project: providing services to taxonomists for standard genome sequencing and annotation.</title>
        <authorList>
            <consortium name="The Broad Institute Genomics Platform"/>
            <consortium name="The Broad Institute Genome Sequencing Center for Infectious Disease"/>
            <person name="Wu L."/>
            <person name="Ma J."/>
        </authorList>
    </citation>
    <scope>NUCLEOTIDE SEQUENCE [LARGE SCALE GENOMIC DNA]</scope>
    <source>
        <strain evidence="4">JCM 17925</strain>
    </source>
</reference>
<feature type="region of interest" description="Disordered" evidence="1">
    <location>
        <begin position="76"/>
        <end position="106"/>
    </location>
</feature>
<sequence>MQKHPIDELFGRKLEEASLKPNADAWARLQARQGTQMRPVAVWWYASAAACLLLIGLAGYWVWQTNVDTAQKPAIANREAKPQLRTEQSLPKEKPQKSESRDTGETAIASVESKVDKKAANIAHASPNLPKAPVEIGKQEVTQPDNTSGTTESEPVVIAKVTPVPSQEVSPAPPTAEEKTLVVQLVPPQKMLSPAAKEPEPQISLAEQTGKKKRTKVSRILHQLNNLREGEPIDWQEVGVQPGALLAKATKTVDESREKIADSYENIRSNTFKKNAEK</sequence>
<dbReference type="Proteomes" id="UP001500936">
    <property type="component" value="Unassembled WGS sequence"/>
</dbReference>
<name>A0ABP8KJG4_9BACT</name>
<keyword evidence="2" id="KW-1133">Transmembrane helix</keyword>
<keyword evidence="4" id="KW-1185">Reference proteome</keyword>
<comment type="caution">
    <text evidence="3">The sequence shown here is derived from an EMBL/GenBank/DDBJ whole genome shotgun (WGS) entry which is preliminary data.</text>
</comment>
<gene>
    <name evidence="3" type="ORF">GCM10023187_27970</name>
</gene>
<keyword evidence="2" id="KW-0812">Transmembrane</keyword>